<feature type="transmembrane region" description="Helical" evidence="8">
    <location>
        <begin position="375"/>
        <end position="395"/>
    </location>
</feature>
<evidence type="ECO:0000256" key="8">
    <source>
        <dbReference type="SAM" id="Phobius"/>
    </source>
</evidence>
<dbReference type="KEGG" id="woc:BA177_01140"/>
<dbReference type="SUPFAM" id="SSF82866">
    <property type="entry name" value="Multidrug efflux transporter AcrB transmembrane domain"/>
    <property type="match status" value="2"/>
</dbReference>
<evidence type="ECO:0000256" key="7">
    <source>
        <dbReference type="ARBA" id="ARBA00023136"/>
    </source>
</evidence>
<feature type="transmembrane region" description="Helical" evidence="8">
    <location>
        <begin position="539"/>
        <end position="558"/>
    </location>
</feature>
<feature type="transmembrane region" description="Helical" evidence="8">
    <location>
        <begin position="933"/>
        <end position="957"/>
    </location>
</feature>
<dbReference type="PANTHER" id="PTHR32063">
    <property type="match status" value="1"/>
</dbReference>
<evidence type="ECO:0000256" key="1">
    <source>
        <dbReference type="ARBA" id="ARBA00004651"/>
    </source>
</evidence>
<evidence type="ECO:0000256" key="4">
    <source>
        <dbReference type="ARBA" id="ARBA00022475"/>
    </source>
</evidence>
<dbReference type="PRINTS" id="PR00702">
    <property type="entry name" value="ACRIFLAVINRP"/>
</dbReference>
<evidence type="ECO:0000313" key="9">
    <source>
        <dbReference type="EMBL" id="ANO50011.1"/>
    </source>
</evidence>
<dbReference type="InterPro" id="IPR027463">
    <property type="entry name" value="AcrB_DN_DC_subdom"/>
</dbReference>
<dbReference type="Gene3D" id="3.30.70.1440">
    <property type="entry name" value="Multidrug efflux transporter AcrB pore domain"/>
    <property type="match status" value="1"/>
</dbReference>
<evidence type="ECO:0000256" key="3">
    <source>
        <dbReference type="ARBA" id="ARBA00022448"/>
    </source>
</evidence>
<keyword evidence="4" id="KW-1003">Cell membrane</keyword>
<keyword evidence="3" id="KW-0813">Transport</keyword>
<feature type="transmembrane region" description="Helical" evidence="8">
    <location>
        <begin position="401"/>
        <end position="423"/>
    </location>
</feature>
<evidence type="ECO:0000256" key="5">
    <source>
        <dbReference type="ARBA" id="ARBA00022692"/>
    </source>
</evidence>
<dbReference type="EMBL" id="CP016268">
    <property type="protein sequence ID" value="ANO50011.1"/>
    <property type="molecule type" value="Genomic_DNA"/>
</dbReference>
<dbReference type="PANTHER" id="PTHR32063:SF19">
    <property type="entry name" value="CATION EFFLUX SYSTEM PROTEIN CUSA"/>
    <property type="match status" value="1"/>
</dbReference>
<dbReference type="Gene3D" id="3.30.2090.10">
    <property type="entry name" value="Multidrug efflux transporter AcrB TolC docking domain, DN and DC subdomains"/>
    <property type="match status" value="2"/>
</dbReference>
<feature type="transmembrane region" description="Helical" evidence="8">
    <location>
        <begin position="906"/>
        <end position="927"/>
    </location>
</feature>
<comment type="subcellular location">
    <subcellularLocation>
        <location evidence="1">Cell membrane</location>
        <topology evidence="1">Multi-pass membrane protein</topology>
    </subcellularLocation>
</comment>
<proteinExistence type="inferred from homology"/>
<keyword evidence="6 8" id="KW-1133">Transmembrane helix</keyword>
<comment type="similarity">
    <text evidence="2">Belongs to the resistance-nodulation-cell division (RND) (TC 2.A.6) family.</text>
</comment>
<feature type="transmembrane region" description="Helical" evidence="8">
    <location>
        <begin position="451"/>
        <end position="471"/>
    </location>
</feature>
<protein>
    <submittedName>
        <fullName evidence="9">Cation transporter</fullName>
    </submittedName>
</protein>
<accession>A0A193LC51</accession>
<dbReference type="Gene3D" id="3.30.70.1320">
    <property type="entry name" value="Multidrug efflux transporter AcrB pore domain like"/>
    <property type="match status" value="1"/>
</dbReference>
<dbReference type="GO" id="GO:0005886">
    <property type="term" value="C:plasma membrane"/>
    <property type="evidence" value="ECO:0007669"/>
    <property type="project" value="UniProtKB-SubCell"/>
</dbReference>
<feature type="transmembrane region" description="Helical" evidence="8">
    <location>
        <begin position="990"/>
        <end position="1007"/>
    </location>
</feature>
<dbReference type="Gene3D" id="1.20.1640.10">
    <property type="entry name" value="Multidrug efflux transporter AcrB transmembrane domain"/>
    <property type="match status" value="2"/>
</dbReference>
<reference evidence="9 10" key="1">
    <citation type="submission" date="2016-06" db="EMBL/GenBank/DDBJ databases">
        <title>Complete genome sequence of a deep-branching marine Gamma Proteobacterium Woeseia oceani type strain XK5.</title>
        <authorList>
            <person name="Mu D."/>
            <person name="Du Z."/>
        </authorList>
    </citation>
    <scope>NUCLEOTIDE SEQUENCE [LARGE SCALE GENOMIC DNA]</scope>
    <source>
        <strain evidence="9 10">XK5</strain>
    </source>
</reference>
<keyword evidence="5 8" id="KW-0812">Transmembrane</keyword>
<dbReference type="Gene3D" id="3.30.70.1430">
    <property type="entry name" value="Multidrug efflux transporter AcrB pore domain"/>
    <property type="match status" value="2"/>
</dbReference>
<dbReference type="NCBIfam" id="TIGR00914">
    <property type="entry name" value="2A0601"/>
    <property type="match status" value="1"/>
</dbReference>
<feature type="transmembrane region" description="Helical" evidence="8">
    <location>
        <begin position="881"/>
        <end position="899"/>
    </location>
</feature>
<name>A0A193LC51_9GAMM</name>
<dbReference type="InterPro" id="IPR004763">
    <property type="entry name" value="CusA-like"/>
</dbReference>
<dbReference type="GO" id="GO:0008324">
    <property type="term" value="F:monoatomic cation transmembrane transporter activity"/>
    <property type="evidence" value="ECO:0007669"/>
    <property type="project" value="InterPro"/>
</dbReference>
<dbReference type="OrthoDB" id="9758297at2"/>
<dbReference type="InterPro" id="IPR001036">
    <property type="entry name" value="Acrflvin-R"/>
</dbReference>
<dbReference type="Proteomes" id="UP000092695">
    <property type="component" value="Chromosome"/>
</dbReference>
<dbReference type="GO" id="GO:0042910">
    <property type="term" value="F:xenobiotic transmembrane transporter activity"/>
    <property type="evidence" value="ECO:0007669"/>
    <property type="project" value="TreeGrafter"/>
</dbReference>
<evidence type="ECO:0000256" key="6">
    <source>
        <dbReference type="ARBA" id="ARBA00022989"/>
    </source>
</evidence>
<keyword evidence="10" id="KW-1185">Reference proteome</keyword>
<evidence type="ECO:0000313" key="10">
    <source>
        <dbReference type="Proteomes" id="UP000092695"/>
    </source>
</evidence>
<feature type="transmembrane region" description="Helical" evidence="8">
    <location>
        <begin position="1019"/>
        <end position="1045"/>
    </location>
</feature>
<feature type="transmembrane region" description="Helical" evidence="8">
    <location>
        <begin position="353"/>
        <end position="370"/>
    </location>
</feature>
<sequence length="1068" mass="116911">MVGQQQGDTPKGPLERLIGFSARNWLLTLMLVAVAAGWGWRSLAEAPLDAIPDLSDVQVIVFTNWPGRSPDLVEDQITYPLTTTLLAAPNVRFVRGQSFMGLSFVYVIFEDGTDMYWARSRVLEYLNSAAPKLPDDVQPTLGPDATGVGWVYQYALVDKSGNQSLADLRSLQDFNIRYALESVSGVAEVASVGGFVKEYQVNVDPNKLASYGISLDKLAGAVRDSNKDVGGRVLEIAGHEQFIRGRGYVKSVADIEEVVIGVGEGGVPVRVADVADVSLGPAMQRGQADLDGEGVTVGGIVVMRYGQNALDVIDRVKERLDVVRESLPDGVEIVPVYDRAGLIERAIETLRNTLVEEMLIVSLVIGLFLLHARSAFVAIITLPIAILLSFIPMFYQGLTANIMSLGGIAVAIGAMVDAAIVIIDNIHKRLQGGLQEGESRIDAIIEAMQEVGPSIFFSLLIITVSFLPVFALEGTEGRLFKPLAYTKTYSMFFAALLSVTLIPALAVLLIKGRIRGDDSRLNRLLMAGYAPAVKFAVRWRWPVIIVAVLALVVTVPVYRSLGNEFMPPLNEGSILYMPTALPGMSIAEATRVMQTMDRELKKFPEVERVFGEVGRSTSPTDPAPLSMIETNIMLKDKSEWREGMTWDKLIGEMDAAMRFPGMPNIWWMPIQTRTEMLATGIRSSLGIKVFGPDLGEIEATAVDIERALLADERTAPYTRSAFAERATGGYFLDFDIDRKAAARFGLNVDDVQRVIEAAMGGMKVSETVEGRERYGILVRYAREYRDNIEALERVFVTTANGAQIPITQVADIEFRTGPPALRNEDGQLVSFVFVDVGQDIGIADYVELAREVVAEKVEIAPGYRLDWAGQFTYFERAKARLQVLVPLTVFLIFFMLYMHRKSMTETLIVMTALPFSLVGSIWLLAALGYNLSVAVAVGMIAVAGLAVELGLLMMLYLDLAWRQYQEEGLIHSRLDLSAAITVGASHRIRPMLMTGFALFMGLVPIMYSSGSGADVMKRIAAPMLGGVGTALLLVLLVFPAIFSFWRGRGLPKLVPLPADLEPDGESHE</sequence>
<keyword evidence="7 8" id="KW-0472">Membrane</keyword>
<evidence type="ECO:0000256" key="2">
    <source>
        <dbReference type="ARBA" id="ARBA00010942"/>
    </source>
</evidence>
<dbReference type="STRING" id="1548547.BA177_01140"/>
<organism evidence="9 10">
    <name type="scientific">Woeseia oceani</name>
    <dbReference type="NCBI Taxonomy" id="1548547"/>
    <lineage>
        <taxon>Bacteria</taxon>
        <taxon>Pseudomonadati</taxon>
        <taxon>Pseudomonadota</taxon>
        <taxon>Gammaproteobacteria</taxon>
        <taxon>Woeseiales</taxon>
        <taxon>Woeseiaceae</taxon>
        <taxon>Woeseia</taxon>
    </lineage>
</organism>
<gene>
    <name evidence="9" type="ORF">BA177_01140</name>
</gene>
<dbReference type="Pfam" id="PF00873">
    <property type="entry name" value="ACR_tran"/>
    <property type="match status" value="1"/>
</dbReference>
<dbReference type="AlphaFoldDB" id="A0A193LC51"/>
<dbReference type="SUPFAM" id="SSF82693">
    <property type="entry name" value="Multidrug efflux transporter AcrB pore domain, PN1, PN2, PC1 and PC2 subdomains"/>
    <property type="match status" value="2"/>
</dbReference>
<feature type="transmembrane region" description="Helical" evidence="8">
    <location>
        <begin position="491"/>
        <end position="510"/>
    </location>
</feature>
<dbReference type="RefSeq" id="WP_068611998.1">
    <property type="nucleotide sequence ID" value="NZ_CP016268.1"/>
</dbReference>
<dbReference type="SUPFAM" id="SSF82714">
    <property type="entry name" value="Multidrug efflux transporter AcrB TolC docking domain, DN and DC subdomains"/>
    <property type="match status" value="2"/>
</dbReference>